<reference evidence="3" key="1">
    <citation type="journal article" date="2019" name="Int. J. Syst. Evol. Microbiol.">
        <title>The Global Catalogue of Microorganisms (GCM) 10K type strain sequencing project: providing services to taxonomists for standard genome sequencing and annotation.</title>
        <authorList>
            <consortium name="The Broad Institute Genomics Platform"/>
            <consortium name="The Broad Institute Genome Sequencing Center for Infectious Disease"/>
            <person name="Wu L."/>
            <person name="Ma J."/>
        </authorList>
    </citation>
    <scope>NUCLEOTIDE SEQUENCE [LARGE SCALE GENOMIC DNA]</scope>
    <source>
        <strain evidence="3">CGMCC 4.7204</strain>
    </source>
</reference>
<dbReference type="PANTHER" id="PTHR12126:SF11">
    <property type="entry name" value="NADH DEHYDROGENASE [UBIQUINONE] 1 ALPHA SUBCOMPLEX SUBUNIT 9, MITOCHONDRIAL"/>
    <property type="match status" value="1"/>
</dbReference>
<dbReference type="SUPFAM" id="SSF51735">
    <property type="entry name" value="NAD(P)-binding Rossmann-fold domains"/>
    <property type="match status" value="1"/>
</dbReference>
<proteinExistence type="predicted"/>
<dbReference type="EMBL" id="JBHSBA010000015">
    <property type="protein sequence ID" value="MFC4127892.1"/>
    <property type="molecule type" value="Genomic_DNA"/>
</dbReference>
<evidence type="ECO:0000259" key="1">
    <source>
        <dbReference type="Pfam" id="PF13460"/>
    </source>
</evidence>
<feature type="domain" description="NAD(P)-binding" evidence="1">
    <location>
        <begin position="7"/>
        <end position="151"/>
    </location>
</feature>
<organism evidence="2 3">
    <name type="scientific">Nocardia rhizosphaerae</name>
    <dbReference type="NCBI Taxonomy" id="1691571"/>
    <lineage>
        <taxon>Bacteria</taxon>
        <taxon>Bacillati</taxon>
        <taxon>Actinomycetota</taxon>
        <taxon>Actinomycetes</taxon>
        <taxon>Mycobacteriales</taxon>
        <taxon>Nocardiaceae</taxon>
        <taxon>Nocardia</taxon>
    </lineage>
</organism>
<dbReference type="RefSeq" id="WP_378553608.1">
    <property type="nucleotide sequence ID" value="NZ_JBHSBA010000015.1"/>
</dbReference>
<accession>A0ABV8LAL5</accession>
<evidence type="ECO:0000313" key="2">
    <source>
        <dbReference type="EMBL" id="MFC4127892.1"/>
    </source>
</evidence>
<dbReference type="InterPro" id="IPR016040">
    <property type="entry name" value="NAD(P)-bd_dom"/>
</dbReference>
<dbReference type="InterPro" id="IPR036291">
    <property type="entry name" value="NAD(P)-bd_dom_sf"/>
</dbReference>
<sequence>MEVLVAGATGFIGRRLCPQLHRDGHNVRAMTRHPDRYHGVGTPVGADAADPDSLVAPLRGCEAAYYLVHSLAADDFERRDAAAARNFGRAAAAAGVQRIIYLGGLGDDADHLSAHLRSRRQVESLLGEAGVPVTTLRAGIIVGHGGISWEITRQLVEHLPAMITPRWVRTRTQPIAVDDVIRYLTGVLDDPRAEGRTFEIGGPDVLAYLDMLRRVARIQGRPIPIVPVPLLSPRLSSRWLALVTDVDVRTGRSLVDSMVNEVVVHDTAIRDILPFATLGYDEAVLRALGERVGVRPEP</sequence>
<comment type="caution">
    <text evidence="2">The sequence shown here is derived from an EMBL/GenBank/DDBJ whole genome shotgun (WGS) entry which is preliminary data.</text>
</comment>
<name>A0ABV8LAL5_9NOCA</name>
<dbReference type="InterPro" id="IPR051207">
    <property type="entry name" value="ComplexI_NDUFA9_subunit"/>
</dbReference>
<keyword evidence="3" id="KW-1185">Reference proteome</keyword>
<dbReference type="PANTHER" id="PTHR12126">
    <property type="entry name" value="NADH-UBIQUINONE OXIDOREDUCTASE 39 KDA SUBUNIT-RELATED"/>
    <property type="match status" value="1"/>
</dbReference>
<evidence type="ECO:0000313" key="3">
    <source>
        <dbReference type="Proteomes" id="UP001595767"/>
    </source>
</evidence>
<protein>
    <submittedName>
        <fullName evidence="2">NAD(P)H-binding protein</fullName>
    </submittedName>
</protein>
<dbReference type="Pfam" id="PF13460">
    <property type="entry name" value="NAD_binding_10"/>
    <property type="match status" value="1"/>
</dbReference>
<dbReference type="Gene3D" id="3.40.50.720">
    <property type="entry name" value="NAD(P)-binding Rossmann-like Domain"/>
    <property type="match status" value="1"/>
</dbReference>
<gene>
    <name evidence="2" type="ORF">ACFOW8_23485</name>
</gene>
<dbReference type="Proteomes" id="UP001595767">
    <property type="component" value="Unassembled WGS sequence"/>
</dbReference>